<accession>A0A1I5VT42</accession>
<evidence type="ECO:0000313" key="10">
    <source>
        <dbReference type="Proteomes" id="UP000199031"/>
    </source>
</evidence>
<evidence type="ECO:0000256" key="1">
    <source>
        <dbReference type="ARBA" id="ARBA00004651"/>
    </source>
</evidence>
<dbReference type="InterPro" id="IPR025857">
    <property type="entry name" value="MacB_PCD"/>
</dbReference>
<evidence type="ECO:0000256" key="5">
    <source>
        <dbReference type="ARBA" id="ARBA00023136"/>
    </source>
</evidence>
<dbReference type="EMBL" id="FOXQ01000005">
    <property type="protein sequence ID" value="SFQ10669.1"/>
    <property type="molecule type" value="Genomic_DNA"/>
</dbReference>
<evidence type="ECO:0000259" key="8">
    <source>
        <dbReference type="Pfam" id="PF12704"/>
    </source>
</evidence>
<evidence type="ECO:0000313" key="9">
    <source>
        <dbReference type="EMBL" id="SFQ10669.1"/>
    </source>
</evidence>
<evidence type="ECO:0000256" key="2">
    <source>
        <dbReference type="ARBA" id="ARBA00022475"/>
    </source>
</evidence>
<protein>
    <submittedName>
        <fullName evidence="9">Duplicated orphan permease</fullName>
    </submittedName>
</protein>
<dbReference type="Proteomes" id="UP000199031">
    <property type="component" value="Unassembled WGS sequence"/>
</dbReference>
<evidence type="ECO:0000256" key="3">
    <source>
        <dbReference type="ARBA" id="ARBA00022692"/>
    </source>
</evidence>
<evidence type="ECO:0000259" key="7">
    <source>
        <dbReference type="Pfam" id="PF02687"/>
    </source>
</evidence>
<dbReference type="Pfam" id="PF12704">
    <property type="entry name" value="MacB_PCD"/>
    <property type="match status" value="2"/>
</dbReference>
<dbReference type="OrthoDB" id="1451596at2"/>
<sequence length="820" mass="91555">MFNNFFKTAFRVFARNKAFTAINILGLSIGVSAALIIFLIVQFELGYDKIETNADRIYRVVMDMKFNGNEGHSAAVPAPLSAAIQNEATGVEAVVPLMQFQGDATAKVSVVKAGSAQPAVFKKQPDIVFTNPQYFSLLPFKWLAGSPESSLKDPFHVVLAESRAKQYFPSANINDIIGKQIKYNDDFTATVTGIVKDLNARTSFNAVEFISFATIAQTHMQDDFMMNVWNDWMAYSSVYIKLAAGTDISSSEKQLNDIFNKYNKNAYKDDLNYQRFHLESLNDIHFNALYAGFNQRLAHKPTLYGLLAVAAFLLILACINFINLTTANAASRAKEIGIRKTMGSSKKQLIFQFLGETFLLTITAGIISFCLAPVLLKLFADFIPPGLKFQPLRQPYIFLFLLLLAVVVSFLSGLYPAFILSGYKPVRVLKNQSFSFSNETRHAWIRKVLTVSQFVIAQFFIIATVMVSRQINYSLNADMGFRKDAVISFNVPRTDSAADHRAVLLNEIKHIAGVQIASMGFLTPADKGAAFTSISYAGATNDNKESVQLRWGDTNYLKLFNIKILAGRNVQQSDTIKEFLINETYAKSLGFKHPENALGKLLDFNGRRLPIVGVMHDFNEQSFHAEVGPLVFSSLGSGSYFFHVLLQPQAAGASWQNTIAQIQKSYHRLYPEEDFSYKFLDETIAKFYETEQRTASLLGWATGLSVFISCLGLLGLVMYTINTRTKEIDIRKILGATVTNIISILSKDFVQLVLVAFVIAAPVAWWAIYKWLEDFAYRTAISWWIFALCGFGMLMIALITLSVQTIKAAIANPVKSLRTE</sequence>
<feature type="domain" description="ABC3 transporter permease C-terminal" evidence="7">
    <location>
        <begin position="703"/>
        <end position="813"/>
    </location>
</feature>
<feature type="transmembrane region" description="Helical" evidence="6">
    <location>
        <begin position="697"/>
        <end position="721"/>
    </location>
</feature>
<feature type="domain" description="MacB-like periplasmic core" evidence="8">
    <location>
        <begin position="20"/>
        <end position="257"/>
    </location>
</feature>
<feature type="transmembrane region" description="Helical" evidence="6">
    <location>
        <begin position="396"/>
        <end position="423"/>
    </location>
</feature>
<feature type="transmembrane region" description="Helical" evidence="6">
    <location>
        <begin position="781"/>
        <end position="801"/>
    </location>
</feature>
<feature type="domain" description="MacB-like periplasmic core" evidence="8">
    <location>
        <begin position="449"/>
        <end position="657"/>
    </location>
</feature>
<keyword evidence="5 6" id="KW-0472">Membrane</keyword>
<dbReference type="RefSeq" id="WP_090657986.1">
    <property type="nucleotide sequence ID" value="NZ_FOXQ01000005.1"/>
</dbReference>
<feature type="transmembrane region" description="Helical" evidence="6">
    <location>
        <begin position="21"/>
        <end position="41"/>
    </location>
</feature>
<dbReference type="AlphaFoldDB" id="A0A1I5VT42"/>
<dbReference type="InterPro" id="IPR003838">
    <property type="entry name" value="ABC3_permease_C"/>
</dbReference>
<feature type="transmembrane region" description="Helical" evidence="6">
    <location>
        <begin position="749"/>
        <end position="769"/>
    </location>
</feature>
<proteinExistence type="predicted"/>
<reference evidence="9 10" key="1">
    <citation type="submission" date="2016-10" db="EMBL/GenBank/DDBJ databases">
        <authorList>
            <person name="de Groot N.N."/>
        </authorList>
    </citation>
    <scope>NUCLEOTIDE SEQUENCE [LARGE SCALE GENOMIC DNA]</scope>
    <source>
        <strain evidence="9 10">DSM 28286</strain>
    </source>
</reference>
<feature type="transmembrane region" description="Helical" evidence="6">
    <location>
        <begin position="349"/>
        <end position="376"/>
    </location>
</feature>
<keyword evidence="10" id="KW-1185">Reference proteome</keyword>
<keyword evidence="2" id="KW-1003">Cell membrane</keyword>
<name>A0A1I5VT42_9BACT</name>
<keyword evidence="4 6" id="KW-1133">Transmembrane helix</keyword>
<comment type="subcellular location">
    <subcellularLocation>
        <location evidence="1">Cell membrane</location>
        <topology evidence="1">Multi-pass membrane protein</topology>
    </subcellularLocation>
</comment>
<dbReference type="PANTHER" id="PTHR30572:SF18">
    <property type="entry name" value="ABC-TYPE MACROLIDE FAMILY EXPORT SYSTEM PERMEASE COMPONENT 2"/>
    <property type="match status" value="1"/>
</dbReference>
<feature type="transmembrane region" description="Helical" evidence="6">
    <location>
        <begin position="444"/>
        <end position="467"/>
    </location>
</feature>
<feature type="transmembrane region" description="Helical" evidence="6">
    <location>
        <begin position="303"/>
        <end position="324"/>
    </location>
</feature>
<gene>
    <name evidence="9" type="ORF">SAMN05444277_105174</name>
</gene>
<dbReference type="GO" id="GO:0022857">
    <property type="term" value="F:transmembrane transporter activity"/>
    <property type="evidence" value="ECO:0007669"/>
    <property type="project" value="TreeGrafter"/>
</dbReference>
<dbReference type="STRING" id="1465490.SAMN05444277_105174"/>
<feature type="domain" description="ABC3 transporter permease C-terminal" evidence="7">
    <location>
        <begin position="308"/>
        <end position="422"/>
    </location>
</feature>
<dbReference type="Pfam" id="PF02687">
    <property type="entry name" value="FtsX"/>
    <property type="match status" value="2"/>
</dbReference>
<organism evidence="9 10">
    <name type="scientific">Parafilimonas terrae</name>
    <dbReference type="NCBI Taxonomy" id="1465490"/>
    <lineage>
        <taxon>Bacteria</taxon>
        <taxon>Pseudomonadati</taxon>
        <taxon>Bacteroidota</taxon>
        <taxon>Chitinophagia</taxon>
        <taxon>Chitinophagales</taxon>
        <taxon>Chitinophagaceae</taxon>
        <taxon>Parafilimonas</taxon>
    </lineage>
</organism>
<evidence type="ECO:0000256" key="6">
    <source>
        <dbReference type="SAM" id="Phobius"/>
    </source>
</evidence>
<dbReference type="PANTHER" id="PTHR30572">
    <property type="entry name" value="MEMBRANE COMPONENT OF TRANSPORTER-RELATED"/>
    <property type="match status" value="1"/>
</dbReference>
<keyword evidence="3 6" id="KW-0812">Transmembrane</keyword>
<evidence type="ECO:0000256" key="4">
    <source>
        <dbReference type="ARBA" id="ARBA00022989"/>
    </source>
</evidence>
<dbReference type="InterPro" id="IPR050250">
    <property type="entry name" value="Macrolide_Exporter_MacB"/>
</dbReference>
<dbReference type="GO" id="GO:0005886">
    <property type="term" value="C:plasma membrane"/>
    <property type="evidence" value="ECO:0007669"/>
    <property type="project" value="UniProtKB-SubCell"/>
</dbReference>